<evidence type="ECO:0000313" key="1">
    <source>
        <dbReference type="EMBL" id="APW43771.1"/>
    </source>
</evidence>
<dbReference type="Proteomes" id="UP000186110">
    <property type="component" value="Chromosome"/>
</dbReference>
<gene>
    <name evidence="1" type="ORF">RS694_15330</name>
</gene>
<name>A0A1P8KCN4_9BURK</name>
<reference evidence="1 2" key="1">
    <citation type="submission" date="2017-01" db="EMBL/GenBank/DDBJ databases">
        <authorList>
            <person name="Mah S.A."/>
            <person name="Swanson W.J."/>
            <person name="Moy G.W."/>
            <person name="Vacquier V.D."/>
        </authorList>
    </citation>
    <scope>NUCLEOTIDE SEQUENCE [LARGE SCALE GENOMIC DNA]</scope>
    <source>
        <strain evidence="1 2">DSM 22694</strain>
    </source>
</reference>
<dbReference type="KEGG" id="rsb:RS694_15330"/>
<dbReference type="EMBL" id="CP019239">
    <property type="protein sequence ID" value="APW43771.1"/>
    <property type="molecule type" value="Genomic_DNA"/>
</dbReference>
<sequence length="156" mass="18226">METLLLQSAILGRDDVIAQALERIAAKGNNADRKELENGHNFFDCLLKNDAQALTERILRTTRTPFAKNDPYFGHFMHRMATSQAKLCHLRGIPVDIDHSLVPMDIVRVAPLTHYDNVYDFLEPGFVPLEPTLKDRWRFYMRRRAREKAYKWDVVR</sequence>
<protein>
    <submittedName>
        <fullName evidence="1">Uncharacterized protein</fullName>
    </submittedName>
</protein>
<evidence type="ECO:0000313" key="2">
    <source>
        <dbReference type="Proteomes" id="UP000186110"/>
    </source>
</evidence>
<proteinExistence type="predicted"/>
<keyword evidence="2" id="KW-1185">Reference proteome</keyword>
<accession>A0A1P8KCN4</accession>
<organism evidence="1 2">
    <name type="scientific">Rhodoferax saidenbachensis</name>
    <dbReference type="NCBI Taxonomy" id="1484693"/>
    <lineage>
        <taxon>Bacteria</taxon>
        <taxon>Pseudomonadati</taxon>
        <taxon>Pseudomonadota</taxon>
        <taxon>Betaproteobacteria</taxon>
        <taxon>Burkholderiales</taxon>
        <taxon>Comamonadaceae</taxon>
        <taxon>Rhodoferax</taxon>
    </lineage>
</organism>
<dbReference type="eggNOG" id="ENOG5033692">
    <property type="taxonomic scope" value="Bacteria"/>
</dbReference>
<dbReference type="AlphaFoldDB" id="A0A1P8KCN4"/>